<keyword evidence="2" id="KW-0472">Membrane</keyword>
<feature type="transmembrane region" description="Helical" evidence="2">
    <location>
        <begin position="967"/>
        <end position="985"/>
    </location>
</feature>
<dbReference type="InterPro" id="IPR029058">
    <property type="entry name" value="AB_hydrolase_fold"/>
</dbReference>
<feature type="region of interest" description="Disordered" evidence="1">
    <location>
        <begin position="373"/>
        <end position="399"/>
    </location>
</feature>
<feature type="region of interest" description="Disordered" evidence="1">
    <location>
        <begin position="1"/>
        <end position="47"/>
    </location>
</feature>
<reference evidence="4" key="1">
    <citation type="submission" date="2014-11" db="EMBL/GenBank/DDBJ databases">
        <authorList>
            <person name="Otto D Thomas"/>
            <person name="Naeem Raeece"/>
        </authorList>
    </citation>
    <scope>NUCLEOTIDE SEQUENCE</scope>
</reference>
<accession>A0A0G4HBJ4</accession>
<organism evidence="4">
    <name type="scientific">Chromera velia CCMP2878</name>
    <dbReference type="NCBI Taxonomy" id="1169474"/>
    <lineage>
        <taxon>Eukaryota</taxon>
        <taxon>Sar</taxon>
        <taxon>Alveolata</taxon>
        <taxon>Colpodellida</taxon>
        <taxon>Chromeraceae</taxon>
        <taxon>Chromera</taxon>
    </lineage>
</organism>
<evidence type="ECO:0000256" key="1">
    <source>
        <dbReference type="SAM" id="MobiDB-lite"/>
    </source>
</evidence>
<dbReference type="GO" id="GO:0006629">
    <property type="term" value="P:lipid metabolic process"/>
    <property type="evidence" value="ECO:0007669"/>
    <property type="project" value="InterPro"/>
</dbReference>
<feature type="region of interest" description="Disordered" evidence="1">
    <location>
        <begin position="464"/>
        <end position="749"/>
    </location>
</feature>
<feature type="transmembrane region" description="Helical" evidence="2">
    <location>
        <begin position="191"/>
        <end position="217"/>
    </location>
</feature>
<keyword evidence="2" id="KW-1133">Transmembrane helix</keyword>
<feature type="compositionally biased region" description="Low complexity" evidence="1">
    <location>
        <begin position="18"/>
        <end position="38"/>
    </location>
</feature>
<protein>
    <recommendedName>
        <fullName evidence="3">Fungal lipase-type domain-containing protein</fullName>
    </recommendedName>
</protein>
<feature type="compositionally biased region" description="Basic and acidic residues" evidence="1">
    <location>
        <begin position="388"/>
        <end position="399"/>
    </location>
</feature>
<feature type="compositionally biased region" description="Pro residues" evidence="1">
    <location>
        <begin position="850"/>
        <end position="863"/>
    </location>
</feature>
<dbReference type="VEuPathDB" id="CryptoDB:Cvel_6140"/>
<feature type="compositionally biased region" description="Acidic residues" evidence="1">
    <location>
        <begin position="465"/>
        <end position="481"/>
    </location>
</feature>
<feature type="compositionally biased region" description="Acidic residues" evidence="1">
    <location>
        <begin position="813"/>
        <end position="825"/>
    </location>
</feature>
<feature type="compositionally biased region" description="Polar residues" evidence="1">
    <location>
        <begin position="883"/>
        <end position="898"/>
    </location>
</feature>
<feature type="compositionally biased region" description="Basic and acidic residues" evidence="1">
    <location>
        <begin position="715"/>
        <end position="735"/>
    </location>
</feature>
<sequence length="1550" mass="167835">MQQREAAHSSTGGEAHEAQAPASSSSSSSADATQTMSQADERGGYTTDWRRARLSLRQRLSSFLIQYPSEVSPSGLRGDPEGGGGSSGGIETETEGGGGGDSSGQDRGEGELGGKKVIYASRFKKGCGLYTHSVRLRFIFFLVAVLIIAYALATAYTAQTAFVVFLSLTNDSEAAKGGPSHANMSRIRENAYWGMFQLPAVALVLALFADTVCSLIGDFSEKTSPGKELRSAIAATAEVRQGVALLRCGYSTKTSAKTALWTADFFVPFTFEFVPFLWCITASPGRGFIVVGILRAYVEGGCWTSLGLVTVYSVCRICCEVSPLVFHIYDRSNLHFWVMCRIVFQTYFKRQLQILNAQRLLLDTYVEETILGGDGGEMEVEGGASRSTEGERGGGTETELRIPQLRLSALFPDARIPGYSRDGGPSSSSDTETAALYPTLSLNRAVPKAQQKKAYQRPLTMSVVEEVEEEEEEEAEEEKADTEEKDKRDSKQEEKSSGEHEGASSSVRARPETETETRQHHRLSTNSAARRATEAPLRPGSGRRNNRKSKATLSLSHAAAPLTSSSSRAAEEEEEGSFKKRMSVPARIAKASGIPSAFLPPPKSPRKDRDGETNPSPLPSPRRTTLRLAGKKGRGRDEEVGRASVRKSTSSRGRMSQWGTPRTVFVEDEEVGGEDEGASASEKRATAASRPSTRYSQYSVDEALSRLAVSPSLREGGEREEGERERAAAETREGDSDSEADSDMDSWVAAALPLGADRGTADSLEDEMPSLGGLWDHFCFFCKDISWAAGRARFMEWLRKTIRRNERDSREGDEGDGEGDEEDEEHANGEGGGNSNSSALSSPVTATSPSPSPPLGPFLPPLPSESETVAQTQSEEMKGRRTTGGSRASTNQVRTPRSPTAGARARPANRWKCCNRVRKKLRKGYVCLLSAVQLWMTNRKFRRWAYLILAGAIYLCTLSLVRNQMTLGDVILLLVLQVVGMLMCINGMRGDSRLGRAFNVAICVFSVTAILIILAASTLASLEDPGAPLVGGYRENPLAEPEHPPVSTGSPAAGEKETGRGSESRDISPPSSSSTTEEGGKGTIKDGTGGTEGEGEGEGEGEETKPSDEIPQNVTVQRYLRGSGGTSGVPQSPGDAIGVPQTAPSSLPPMPLLFLSDVIDYLARPLARSLSGLVEPLRVVLREAGSDPDENPLAVGDFDLEGWEWEEGGFSVSGQGEENIGGLLGEGEKTAVGEQSREQKAREDIVKARKFRQGGHQLCQLRWGYLSGLNFLDLGWLAYTSYNRDALITDMTEVYFGKVLDDSFDPEKHPKTPFTPFEVLSVEPQPLLGRALVVDFPLENVLVIAYRGTQVAAEAIADLDVWSAAFIVQTISRYFLPILAWLPPELVPNMLWAITQSNEVLRRQILLVGHSMGGAVATIVGAKTSLPAITISAPGVLMTRKRFGVDEGRVQRGTLSVFAMGDPVPTADIKSGLIGDLGCSSKSPKTCHMAIHVLCDLFCTGGYDRRGMWWKACWHTAKQKKWPDANQGRCQWSKMKTLEDAREAASLPFE</sequence>
<feature type="compositionally biased region" description="Polar residues" evidence="1">
    <location>
        <begin position="646"/>
        <end position="660"/>
    </location>
</feature>
<feature type="region of interest" description="Disordered" evidence="1">
    <location>
        <begin position="71"/>
        <end position="110"/>
    </location>
</feature>
<evidence type="ECO:0000313" key="4">
    <source>
        <dbReference type="EMBL" id="CEM41136.1"/>
    </source>
</evidence>
<feature type="compositionally biased region" description="Basic and acidic residues" evidence="1">
    <location>
        <begin position="482"/>
        <end position="502"/>
    </location>
</feature>
<feature type="region of interest" description="Disordered" evidence="1">
    <location>
        <begin position="806"/>
        <end position="907"/>
    </location>
</feature>
<feature type="compositionally biased region" description="Polar residues" evidence="1">
    <location>
        <begin position="689"/>
        <end position="699"/>
    </location>
</feature>
<keyword evidence="2" id="KW-0812">Transmembrane</keyword>
<feature type="compositionally biased region" description="Low complexity" evidence="1">
    <location>
        <begin position="1067"/>
        <end position="1077"/>
    </location>
</feature>
<evidence type="ECO:0000256" key="2">
    <source>
        <dbReference type="SAM" id="Phobius"/>
    </source>
</evidence>
<dbReference type="Pfam" id="PF01764">
    <property type="entry name" value="Lipase_3"/>
    <property type="match status" value="1"/>
</dbReference>
<feature type="domain" description="Fungal lipase-type" evidence="3">
    <location>
        <begin position="1343"/>
        <end position="1422"/>
    </location>
</feature>
<dbReference type="InterPro" id="IPR002921">
    <property type="entry name" value="Fungal_lipase-type"/>
</dbReference>
<proteinExistence type="predicted"/>
<feature type="transmembrane region" description="Helical" evidence="2">
    <location>
        <begin position="138"/>
        <end position="158"/>
    </location>
</feature>
<feature type="transmembrane region" description="Helical" evidence="2">
    <location>
        <begin position="997"/>
        <end position="1020"/>
    </location>
</feature>
<feature type="compositionally biased region" description="Polar residues" evidence="1">
    <location>
        <begin position="1"/>
        <end position="12"/>
    </location>
</feature>
<evidence type="ECO:0000259" key="3">
    <source>
        <dbReference type="Pfam" id="PF01764"/>
    </source>
</evidence>
<dbReference type="SUPFAM" id="SSF53474">
    <property type="entry name" value="alpha/beta-Hydrolases"/>
    <property type="match status" value="1"/>
</dbReference>
<feature type="compositionally biased region" description="Acidic residues" evidence="1">
    <location>
        <begin position="666"/>
        <end position="677"/>
    </location>
</feature>
<name>A0A0G4HBJ4_9ALVE</name>
<feature type="transmembrane region" description="Helical" evidence="2">
    <location>
        <begin position="944"/>
        <end position="961"/>
    </location>
</feature>
<feature type="compositionally biased region" description="Basic and acidic residues" evidence="1">
    <location>
        <begin position="1054"/>
        <end position="1066"/>
    </location>
</feature>
<dbReference type="Gene3D" id="3.40.50.1820">
    <property type="entry name" value="alpha/beta hydrolase"/>
    <property type="match status" value="1"/>
</dbReference>
<gene>
    <name evidence="4" type="ORF">Cvel_6140</name>
</gene>
<feature type="compositionally biased region" description="Low complexity" evidence="1">
    <location>
        <begin position="835"/>
        <end position="849"/>
    </location>
</feature>
<feature type="compositionally biased region" description="Basic and acidic residues" evidence="1">
    <location>
        <begin position="509"/>
        <end position="518"/>
    </location>
</feature>
<feature type="region of interest" description="Disordered" evidence="1">
    <location>
        <begin position="1033"/>
        <end position="1143"/>
    </location>
</feature>
<dbReference type="EMBL" id="CDMZ01002179">
    <property type="protein sequence ID" value="CEM41136.1"/>
    <property type="molecule type" value="Genomic_DNA"/>
</dbReference>